<dbReference type="InterPro" id="IPR036291">
    <property type="entry name" value="NAD(P)-bd_dom_sf"/>
</dbReference>
<dbReference type="Gene3D" id="3.40.50.720">
    <property type="entry name" value="NAD(P)-binding Rossmann-like Domain"/>
    <property type="match status" value="1"/>
</dbReference>
<reference evidence="6" key="2">
    <citation type="submission" date="2015-01" db="EMBL/GenBank/DDBJ databases">
        <title>Complete genome sequence of Methylobacterium aquaticum strain 22A.</title>
        <authorList>
            <person name="Tani A."/>
            <person name="Ogura Y."/>
            <person name="Hayashi T."/>
        </authorList>
    </citation>
    <scope>NUCLEOTIDE SEQUENCE [LARGE SCALE GENOMIC DNA]</scope>
    <source>
        <strain evidence="6">MA-22A</strain>
    </source>
</reference>
<dbReference type="SUPFAM" id="SSF51735">
    <property type="entry name" value="NAD(P)-binding Rossmann-fold domains"/>
    <property type="match status" value="1"/>
</dbReference>
<dbReference type="AlphaFoldDB" id="A0A0C6EYT6"/>
<proteinExistence type="inferred from homology"/>
<dbReference type="InterPro" id="IPR002347">
    <property type="entry name" value="SDR_fam"/>
</dbReference>
<dbReference type="PRINTS" id="PR00081">
    <property type="entry name" value="GDHRDH"/>
</dbReference>
<dbReference type="PROSITE" id="PS00061">
    <property type="entry name" value="ADH_SHORT"/>
    <property type="match status" value="1"/>
</dbReference>
<evidence type="ECO:0000256" key="2">
    <source>
        <dbReference type="ARBA" id="ARBA00023002"/>
    </source>
</evidence>
<name>A0A0C6EYT6_9HYPH</name>
<evidence type="ECO:0000256" key="1">
    <source>
        <dbReference type="ARBA" id="ARBA00006484"/>
    </source>
</evidence>
<evidence type="ECO:0000313" key="6">
    <source>
        <dbReference type="Proteomes" id="UP000061432"/>
    </source>
</evidence>
<organism evidence="5 6">
    <name type="scientific">Methylobacterium aquaticum</name>
    <dbReference type="NCBI Taxonomy" id="270351"/>
    <lineage>
        <taxon>Bacteria</taxon>
        <taxon>Pseudomonadati</taxon>
        <taxon>Pseudomonadota</taxon>
        <taxon>Alphaproteobacteria</taxon>
        <taxon>Hyphomicrobiales</taxon>
        <taxon>Methylobacteriaceae</taxon>
        <taxon>Methylobacterium</taxon>
    </lineage>
</organism>
<dbReference type="Proteomes" id="UP000061432">
    <property type="component" value="Chromosome"/>
</dbReference>
<gene>
    <name evidence="5" type="primary">fabG</name>
    <name evidence="5" type="ORF">Maq22A_c10710</name>
</gene>
<evidence type="ECO:0000313" key="5">
    <source>
        <dbReference type="EMBL" id="BAQ45416.1"/>
    </source>
</evidence>
<feature type="domain" description="Ketoreductase" evidence="4">
    <location>
        <begin position="51"/>
        <end position="237"/>
    </location>
</feature>
<dbReference type="SMART" id="SM00822">
    <property type="entry name" value="PKS_KR"/>
    <property type="match status" value="1"/>
</dbReference>
<dbReference type="FunFam" id="3.40.50.720:FF:000084">
    <property type="entry name" value="Short-chain dehydrogenase reductase"/>
    <property type="match status" value="1"/>
</dbReference>
<evidence type="ECO:0000259" key="4">
    <source>
        <dbReference type="SMART" id="SM00822"/>
    </source>
</evidence>
<dbReference type="RefSeq" id="WP_060846750.1">
    <property type="nucleotide sequence ID" value="NZ_AP014704.1"/>
</dbReference>
<dbReference type="PANTHER" id="PTHR48107:SF16">
    <property type="entry name" value="NADPH-DEPENDENT ALDEHYDE REDUCTASE 1, CHLOROPLASTIC"/>
    <property type="match status" value="1"/>
</dbReference>
<dbReference type="InterPro" id="IPR020904">
    <property type="entry name" value="Sc_DH/Rdtase_CS"/>
</dbReference>
<dbReference type="STRING" id="270351.Maq22A_c10710"/>
<feature type="compositionally biased region" description="Basic and acidic residues" evidence="3">
    <location>
        <begin position="31"/>
        <end position="40"/>
    </location>
</feature>
<reference evidence="5 6" key="1">
    <citation type="journal article" date="2015" name="Genome Announc.">
        <title>Complete Genome Sequence of Methylobacterium aquaticum Strain 22A, Isolated from Racomitrium japonicum Moss.</title>
        <authorList>
            <person name="Tani A."/>
            <person name="Ogura Y."/>
            <person name="Hayashi T."/>
            <person name="Kimbara K."/>
        </authorList>
    </citation>
    <scope>NUCLEOTIDE SEQUENCE [LARGE SCALE GENOMIC DNA]</scope>
    <source>
        <strain evidence="5 6">MA-22A</strain>
    </source>
</reference>
<dbReference type="PANTHER" id="PTHR48107">
    <property type="entry name" value="NADPH-DEPENDENT ALDEHYDE REDUCTASE-LIKE PROTEIN, CHLOROPLASTIC-RELATED"/>
    <property type="match status" value="1"/>
</dbReference>
<accession>A0A0C6EYT6</accession>
<keyword evidence="2" id="KW-0560">Oxidoreductase</keyword>
<dbReference type="InterPro" id="IPR057326">
    <property type="entry name" value="KR_dom"/>
</dbReference>
<feature type="region of interest" description="Disordered" evidence="3">
    <location>
        <begin position="1"/>
        <end position="45"/>
    </location>
</feature>
<dbReference type="OrthoDB" id="9809287at2"/>
<evidence type="ECO:0000256" key="3">
    <source>
        <dbReference type="SAM" id="MobiDB-lite"/>
    </source>
</evidence>
<comment type="similarity">
    <text evidence="1">Belongs to the short-chain dehydrogenases/reductases (SDR) family.</text>
</comment>
<dbReference type="Pfam" id="PF13561">
    <property type="entry name" value="adh_short_C2"/>
    <property type="match status" value="1"/>
</dbReference>
<dbReference type="GO" id="GO:0016614">
    <property type="term" value="F:oxidoreductase activity, acting on CH-OH group of donors"/>
    <property type="evidence" value="ECO:0007669"/>
    <property type="project" value="UniProtKB-ARBA"/>
</dbReference>
<protein>
    <submittedName>
        <fullName evidence="5">Dehydrogenase</fullName>
    </submittedName>
</protein>
<dbReference type="PATRIC" id="fig|270351.10.peg.2063"/>
<dbReference type="KEGG" id="maqu:Maq22A_c10710"/>
<dbReference type="EMBL" id="AP014704">
    <property type="protein sequence ID" value="BAQ45416.1"/>
    <property type="molecule type" value="Genomic_DNA"/>
</dbReference>
<sequence length="294" mass="31015">MSSDFPNPLTKHPRPPFEAQPQGFPGLTGRMKPEPDHGETSYRGAGKLTDKAALITGGDSGIGRAVAIAYAREGADVAISYLPSEQGDAEAVAQWVEKAGRRALLLPGDLKDRAYAREIVARTAETFGRLDVVVNNGAFQQPNQDLASIDEDVFEEHFRTNVFGAFSVTKAAMAHLKPGASVIFTSSVNSKHPMPSLLAYSATKGALSNLVLSLSQLLAEKGVRVNGVLPGPIWTPFIPSGMEQDSVTSFGSQVPFGRPGQPAELASAYVMLASDESSYTSGALVTVAGAMPVL</sequence>